<dbReference type="Proteomes" id="UP000694727">
    <property type="component" value="Unplaced"/>
</dbReference>
<dbReference type="Ensembl" id="ENSSSCT00035036188.1">
    <property type="protein sequence ID" value="ENSSSCP00035014386.1"/>
    <property type="gene ID" value="ENSSSCG00035027378.1"/>
</dbReference>
<dbReference type="Proteomes" id="UP000694724">
    <property type="component" value="Unplaced"/>
</dbReference>
<sequence>MGRAVVGLAGGAVAVSWMAGPRALLGLSWQLVVGSHLPHIAVQGGTCCAESTWWGLQQLLSGGWREPEVIASSAVNGDAVPSPHGTDYAKGVTMAFGNNEGEKSR</sequence>
<evidence type="ECO:0000313" key="1">
    <source>
        <dbReference type="Ensembl" id="ENSSSCP00035014386.1"/>
    </source>
</evidence>
<accession>A0A8D0ZBT5</accession>
<evidence type="ECO:0000313" key="2">
    <source>
        <dbReference type="Proteomes" id="UP000694720"/>
    </source>
</evidence>
<dbReference type="Ensembl" id="ENSSSCT00055014274.1">
    <property type="protein sequence ID" value="ENSSSCP00055011225.1"/>
    <property type="gene ID" value="ENSSSCG00055007355.1"/>
</dbReference>
<proteinExistence type="predicted"/>
<protein>
    <submittedName>
        <fullName evidence="1">Uncharacterized protein</fullName>
    </submittedName>
</protein>
<dbReference type="Proteomes" id="UP000694725">
    <property type="component" value="Unplaced"/>
</dbReference>
<dbReference type="AlphaFoldDB" id="A0A8D0ZBT5"/>
<dbReference type="Proteomes" id="UP000694720">
    <property type="component" value="Unplaced"/>
</dbReference>
<dbReference type="Ensembl" id="ENSSSCT00025101709.1">
    <property type="protein sequence ID" value="ENSSSCP00025044955.1"/>
    <property type="gene ID" value="ENSSSCG00025073890.1"/>
</dbReference>
<organism evidence="1 2">
    <name type="scientific">Sus scrofa</name>
    <name type="common">Pig</name>
    <dbReference type="NCBI Taxonomy" id="9823"/>
    <lineage>
        <taxon>Eukaryota</taxon>
        <taxon>Metazoa</taxon>
        <taxon>Chordata</taxon>
        <taxon>Craniata</taxon>
        <taxon>Vertebrata</taxon>
        <taxon>Euteleostomi</taxon>
        <taxon>Mammalia</taxon>
        <taxon>Eutheria</taxon>
        <taxon>Laurasiatheria</taxon>
        <taxon>Artiodactyla</taxon>
        <taxon>Suina</taxon>
        <taxon>Suidae</taxon>
        <taxon>Sus</taxon>
    </lineage>
</organism>
<name>A0A8D0ZBT5_PIG</name>
<reference evidence="1" key="1">
    <citation type="submission" date="2025-05" db="UniProtKB">
        <authorList>
            <consortium name="Ensembl"/>
        </authorList>
    </citation>
    <scope>IDENTIFICATION</scope>
</reference>
<dbReference type="Ensembl" id="ENSSSCT00065041293.1">
    <property type="protein sequence ID" value="ENSSSCP00065017512.1"/>
    <property type="gene ID" value="ENSSSCG00065030550.1"/>
</dbReference>